<keyword evidence="3" id="KW-0732">Signal</keyword>
<comment type="subcellular location">
    <subcellularLocation>
        <location evidence="1">Cell outer membrane</location>
    </subcellularLocation>
</comment>
<dbReference type="KEGG" id="aswu:HUW51_13075"/>
<evidence type="ECO:0000259" key="7">
    <source>
        <dbReference type="Pfam" id="PF14322"/>
    </source>
</evidence>
<dbReference type="RefSeq" id="WP_185270088.1">
    <property type="nucleotide sequence ID" value="NZ_CP055156.1"/>
</dbReference>
<evidence type="ECO:0000256" key="5">
    <source>
        <dbReference type="ARBA" id="ARBA00023237"/>
    </source>
</evidence>
<feature type="domain" description="SusD-like N-terminal" evidence="7">
    <location>
        <begin position="31"/>
        <end position="231"/>
    </location>
</feature>
<reference evidence="8 9" key="1">
    <citation type="journal article" date="2018" name="Int. J. Syst. Evol. Microbiol.">
        <title>Adhaeribacter swui sp. nov., isolated from wet mud.</title>
        <authorList>
            <person name="Kim D.U."/>
            <person name="Kim K.W."/>
            <person name="Kang M.S."/>
            <person name="Kim J.Y."/>
            <person name="Jang J.H."/>
            <person name="Kim M.K."/>
        </authorList>
    </citation>
    <scope>NUCLEOTIDE SEQUENCE [LARGE SCALE GENOMIC DNA]</scope>
    <source>
        <strain evidence="8 9">KCTC 52873</strain>
    </source>
</reference>
<dbReference type="Proteomes" id="UP000515237">
    <property type="component" value="Chromosome"/>
</dbReference>
<keyword evidence="5" id="KW-0998">Cell outer membrane</keyword>
<dbReference type="Pfam" id="PF07980">
    <property type="entry name" value="SusD_RagB"/>
    <property type="match status" value="1"/>
</dbReference>
<dbReference type="InterPro" id="IPR012944">
    <property type="entry name" value="SusD_RagB_dom"/>
</dbReference>
<evidence type="ECO:0000313" key="9">
    <source>
        <dbReference type="Proteomes" id="UP000515237"/>
    </source>
</evidence>
<gene>
    <name evidence="8" type="ORF">HUW51_13075</name>
</gene>
<evidence type="ECO:0000256" key="3">
    <source>
        <dbReference type="ARBA" id="ARBA00022729"/>
    </source>
</evidence>
<accession>A0A7G7G8X3</accession>
<dbReference type="InterPro" id="IPR033985">
    <property type="entry name" value="SusD-like_N"/>
</dbReference>
<keyword evidence="9" id="KW-1185">Reference proteome</keyword>
<dbReference type="SUPFAM" id="SSF48452">
    <property type="entry name" value="TPR-like"/>
    <property type="match status" value="1"/>
</dbReference>
<name>A0A7G7G8X3_9BACT</name>
<sequence length="488" mass="54244">MKNIFYNTKRKSFILISALTVGGLYSCKESFLDVPPEGQAVTETFFITQEHALQSVNAIYGNLREWNVIAFAHLAVTTISSDDAEKGSVPGDAGFLDLYDNLTFTSTEGTLNGYWSGQYQGINLCNQTLNKIPAISMDENLKTRLLAEARFIRAYHYFNLVRTFGGVPLVTKEPETAEELNPVRASKEEVYAFITEDLTQASQVLPATYDAANRGRATKGAALAMLAKVKLYQGAWADVVNLTEQVQGLGYSLTPDFNQIFRISGENNSESIFEIQSQTLAGNCGAANSQWAEVQGVREQFGWGFSIPTEDLEKAFEPGDVRKDATILYRGELTPEGDQIKATAPNPRYNQKAYVPSTVTQDCGYGRDQNVRILRLADVLLMHAEAANELGQTDKALNSLNQVRQRAKLDPVTFTTKEDLREKIWHERRVELALENGDRFFDIVREGKAQQVFQNIGKTFVPGKNELFPIPQTQITLSGGTLTQNPGY</sequence>
<dbReference type="InterPro" id="IPR011990">
    <property type="entry name" value="TPR-like_helical_dom_sf"/>
</dbReference>
<comment type="similarity">
    <text evidence="2">Belongs to the SusD family.</text>
</comment>
<evidence type="ECO:0000256" key="4">
    <source>
        <dbReference type="ARBA" id="ARBA00023136"/>
    </source>
</evidence>
<evidence type="ECO:0000259" key="6">
    <source>
        <dbReference type="Pfam" id="PF07980"/>
    </source>
</evidence>
<keyword evidence="4" id="KW-0472">Membrane</keyword>
<proteinExistence type="inferred from homology"/>
<organism evidence="8 9">
    <name type="scientific">Adhaeribacter swui</name>
    <dbReference type="NCBI Taxonomy" id="2086471"/>
    <lineage>
        <taxon>Bacteria</taxon>
        <taxon>Pseudomonadati</taxon>
        <taxon>Bacteroidota</taxon>
        <taxon>Cytophagia</taxon>
        <taxon>Cytophagales</taxon>
        <taxon>Hymenobacteraceae</taxon>
        <taxon>Adhaeribacter</taxon>
    </lineage>
</organism>
<evidence type="ECO:0000313" key="8">
    <source>
        <dbReference type="EMBL" id="QNF33607.1"/>
    </source>
</evidence>
<protein>
    <submittedName>
        <fullName evidence="8">RagB/SusD family nutrient uptake outer membrane protein</fullName>
    </submittedName>
</protein>
<dbReference type="Gene3D" id="1.25.40.390">
    <property type="match status" value="1"/>
</dbReference>
<dbReference type="EMBL" id="CP055156">
    <property type="protein sequence ID" value="QNF33607.1"/>
    <property type="molecule type" value="Genomic_DNA"/>
</dbReference>
<evidence type="ECO:0000256" key="1">
    <source>
        <dbReference type="ARBA" id="ARBA00004442"/>
    </source>
</evidence>
<dbReference type="Pfam" id="PF14322">
    <property type="entry name" value="SusD-like_3"/>
    <property type="match status" value="1"/>
</dbReference>
<dbReference type="GO" id="GO:0009279">
    <property type="term" value="C:cell outer membrane"/>
    <property type="evidence" value="ECO:0007669"/>
    <property type="project" value="UniProtKB-SubCell"/>
</dbReference>
<evidence type="ECO:0000256" key="2">
    <source>
        <dbReference type="ARBA" id="ARBA00006275"/>
    </source>
</evidence>
<dbReference type="PROSITE" id="PS51257">
    <property type="entry name" value="PROKAR_LIPOPROTEIN"/>
    <property type="match status" value="1"/>
</dbReference>
<dbReference type="AlphaFoldDB" id="A0A7G7G8X3"/>
<feature type="domain" description="RagB/SusD" evidence="6">
    <location>
        <begin position="348"/>
        <end position="488"/>
    </location>
</feature>
<dbReference type="CDD" id="cd08977">
    <property type="entry name" value="SusD"/>
    <property type="match status" value="1"/>
</dbReference>